<organism evidence="5 6">
    <name type="scientific">Coprococcus comes</name>
    <dbReference type="NCBI Taxonomy" id="410072"/>
    <lineage>
        <taxon>Bacteria</taxon>
        <taxon>Bacillati</taxon>
        <taxon>Bacillota</taxon>
        <taxon>Clostridia</taxon>
        <taxon>Lachnospirales</taxon>
        <taxon>Lachnospiraceae</taxon>
        <taxon>Coprococcus</taxon>
    </lineage>
</organism>
<dbReference type="EMBL" id="QSOV01000001">
    <property type="protein sequence ID" value="RGJ26260.1"/>
    <property type="molecule type" value="Genomic_DNA"/>
</dbReference>
<dbReference type="AlphaFoldDB" id="A0A3E4GTZ3"/>
<evidence type="ECO:0000259" key="3">
    <source>
        <dbReference type="Pfam" id="PF18830"/>
    </source>
</evidence>
<reference evidence="5 6" key="1">
    <citation type="submission" date="2018-08" db="EMBL/GenBank/DDBJ databases">
        <title>A genome reference for cultivated species of the human gut microbiota.</title>
        <authorList>
            <person name="Zou Y."/>
            <person name="Xue W."/>
            <person name="Luo G."/>
        </authorList>
    </citation>
    <scope>NUCLEOTIDE SEQUENCE [LARGE SCALE GENOMIC DNA]</scope>
    <source>
        <strain evidence="5 6">TM07-19</strain>
    </source>
</reference>
<dbReference type="InterPro" id="IPR040568">
    <property type="entry name" value="LPD16"/>
</dbReference>
<evidence type="ECO:0000259" key="4">
    <source>
        <dbReference type="Pfam" id="PF18840"/>
    </source>
</evidence>
<evidence type="ECO:0000256" key="1">
    <source>
        <dbReference type="SAM" id="MobiDB-lite"/>
    </source>
</evidence>
<comment type="caution">
    <text evidence="5">The sequence shown here is derived from an EMBL/GenBank/DDBJ whole genome shotgun (WGS) entry which is preliminary data.</text>
</comment>
<dbReference type="Pfam" id="PF14191">
    <property type="entry name" value="YodL"/>
    <property type="match status" value="1"/>
</dbReference>
<feature type="domain" description="Large polyvalent protein associated" evidence="4">
    <location>
        <begin position="690"/>
        <end position="786"/>
    </location>
</feature>
<name>A0A3E4GTZ3_9FIRM</name>
<dbReference type="Proteomes" id="UP000260655">
    <property type="component" value="Unassembled WGS sequence"/>
</dbReference>
<feature type="region of interest" description="Disordered" evidence="1">
    <location>
        <begin position="836"/>
        <end position="932"/>
    </location>
</feature>
<protein>
    <submittedName>
        <fullName evidence="5">DUF4316 domain-containing protein</fullName>
    </submittedName>
</protein>
<feature type="compositionally biased region" description="Basic and acidic residues" evidence="1">
    <location>
        <begin position="859"/>
        <end position="915"/>
    </location>
</feature>
<sequence>MARNRITGRETQKMQEYTQERIAQAERRDIEFPTDVKEQIFEYANLIGEEEKVRTLVRNLADAFSQADQEGVEDLLDDARMDIQELPDPTIGKLELRDYGYMEEDMVPLRKEAALDYHRMGSKIYCLGSDGIKGEYASKEMIQAHDGLFGMESQMWERIKDNNLDYAEENLGAFQEPMSVIEQEEALKLYDAGADIYLITNFSSPMYVTERMEIERGPEHYQMSMTELERFRNLEWEMQKYPQIQSLKEANLLLGTRRTFGIYQIWADSPGENYAFMNMSFIESHGMQIKKEDYKLVYVGELSGNMSLDDIFERFNIDRPEDFRGHSLSVSDIVVLNDGEKVTAHFVDSISFEQLDSFLDLEEQVLSELAYEVGERYFAIQRTEEGYDYSFYDEDFRLMDGGIYENDEISIEEAAEELLEDEGWTGERIRGDYDQLMEKVEEMDEIVMAEIQNSQGEYKPLAKVEELEEANYNMIDNVLNNMPPKKEPYLEYFATECDEFHDMGAYEKSTDVNQIAAIYEKYRENPETAYLGCSMGIIYRDPEDSYYDEAEFAIVKGNTVFGNLMDDVRFYGELALVREGIEKIHEALPDYKYVPMRDVREAMYPEKMTTEQLAEALDEIAEAFDPYEYRDNVEMGENTVQEVMLDLRSGNIHSYISYLKDIVDEECDQSVRAGVLIERLKAYEPELPKDMEPVVYVNYCEKSELGKPRYQKLSDLDSKTVEQDKAWHADRDPNTNEPKTTAQMFFTVYYAEKGDKMLHHFQGKIDIGTGNGGIISQLKMQNEMKLTDESWISYQQGKGNEEYQKYMEDLTDMQNHVLPYLQSFCSLEEKGVKERRERQIAERNEGRADELGTSTEENAVVKDAGKADRKPGRQKQAVDGKDKKLSIHERLEINKRIIQEKQGKDKPERGDDRGCKINSGYQAANEGLWQNL</sequence>
<evidence type="ECO:0000259" key="2">
    <source>
        <dbReference type="Pfam" id="PF14191"/>
    </source>
</evidence>
<evidence type="ECO:0000313" key="6">
    <source>
        <dbReference type="Proteomes" id="UP000260655"/>
    </source>
</evidence>
<feature type="compositionally biased region" description="Basic and acidic residues" evidence="1">
    <location>
        <begin position="836"/>
        <end position="850"/>
    </location>
</feature>
<feature type="domain" description="Large polyvalent protein-associated" evidence="3">
    <location>
        <begin position="368"/>
        <end position="442"/>
    </location>
</feature>
<dbReference type="RefSeq" id="WP_117555484.1">
    <property type="nucleotide sequence ID" value="NZ_QSOV01000001.1"/>
</dbReference>
<feature type="domain" description="YodL-like" evidence="2">
    <location>
        <begin position="260"/>
        <end position="357"/>
    </location>
</feature>
<proteinExistence type="predicted"/>
<evidence type="ECO:0000313" key="5">
    <source>
        <dbReference type="EMBL" id="RGJ26260.1"/>
    </source>
</evidence>
<dbReference type="Pfam" id="PF18840">
    <property type="entry name" value="LPD25"/>
    <property type="match status" value="1"/>
</dbReference>
<dbReference type="InterPro" id="IPR025923">
    <property type="entry name" value="YodL-like_dom"/>
</dbReference>
<gene>
    <name evidence="5" type="ORF">DXD67_00320</name>
</gene>
<dbReference type="Pfam" id="PF18830">
    <property type="entry name" value="LPD16"/>
    <property type="match status" value="1"/>
</dbReference>
<dbReference type="InterPro" id="IPR041045">
    <property type="entry name" value="LPD25"/>
</dbReference>
<accession>A0A3E4GTZ3</accession>